<accession>A0A0P1BIU8</accession>
<protein>
    <submittedName>
        <fullName evidence="2">Uncharacterized protein</fullName>
    </submittedName>
</protein>
<keyword evidence="3" id="KW-1185">Reference proteome</keyword>
<reference evidence="2 3" key="1">
    <citation type="submission" date="2014-09" db="EMBL/GenBank/DDBJ databases">
        <authorList>
            <person name="Magalhaes I.L.F."/>
            <person name="Oliveira U."/>
            <person name="Santos F.R."/>
            <person name="Vidigal T.H.D.A."/>
            <person name="Brescovit A.D."/>
            <person name="Santos A.J."/>
        </authorList>
    </citation>
    <scope>NUCLEOTIDE SEQUENCE [LARGE SCALE GENOMIC DNA]</scope>
</reference>
<dbReference type="EMBL" id="CCYA01000267">
    <property type="protein sequence ID" value="CEH15597.1"/>
    <property type="molecule type" value="Genomic_DNA"/>
</dbReference>
<evidence type="ECO:0000313" key="2">
    <source>
        <dbReference type="EMBL" id="CEH15597.1"/>
    </source>
</evidence>
<feature type="compositionally biased region" description="Basic and acidic residues" evidence="1">
    <location>
        <begin position="15"/>
        <end position="30"/>
    </location>
</feature>
<name>A0A0P1BIU8_9BASI</name>
<evidence type="ECO:0000313" key="3">
    <source>
        <dbReference type="Proteomes" id="UP000054845"/>
    </source>
</evidence>
<dbReference type="Proteomes" id="UP000054845">
    <property type="component" value="Unassembled WGS sequence"/>
</dbReference>
<sequence>MVRLGTSLGVSTGLRVERRERPLGQAEDLHQQSAQLPCPPYSASCRTTQDTCTMTEPNFRIVGSHRLHAFIEVASICLAREHQWNRIAAKMRDG</sequence>
<proteinExistence type="predicted"/>
<organism evidence="2 3">
    <name type="scientific">Ceraceosorus bombacis</name>
    <dbReference type="NCBI Taxonomy" id="401625"/>
    <lineage>
        <taxon>Eukaryota</taxon>
        <taxon>Fungi</taxon>
        <taxon>Dikarya</taxon>
        <taxon>Basidiomycota</taxon>
        <taxon>Ustilaginomycotina</taxon>
        <taxon>Exobasidiomycetes</taxon>
        <taxon>Ceraceosorales</taxon>
        <taxon>Ceraceosoraceae</taxon>
        <taxon>Ceraceosorus</taxon>
    </lineage>
</organism>
<evidence type="ECO:0000256" key="1">
    <source>
        <dbReference type="SAM" id="MobiDB-lite"/>
    </source>
</evidence>
<feature type="region of interest" description="Disordered" evidence="1">
    <location>
        <begin position="1"/>
        <end position="35"/>
    </location>
</feature>
<dbReference type="AlphaFoldDB" id="A0A0P1BIU8"/>